<dbReference type="Proteomes" id="UP000218944">
    <property type="component" value="Unassembled WGS sequence"/>
</dbReference>
<evidence type="ECO:0000313" key="2">
    <source>
        <dbReference type="EMBL" id="PAU48395.1"/>
    </source>
</evidence>
<comment type="caution">
    <text evidence="2">The sequence shown here is derived from an EMBL/GenBank/DDBJ whole genome shotgun (WGS) entry which is preliminary data.</text>
</comment>
<dbReference type="RefSeq" id="WP_095581193.1">
    <property type="nucleotide sequence ID" value="NZ_JAJQQS010000010.1"/>
</dbReference>
<keyword evidence="3" id="KW-1185">Reference proteome</keyword>
<name>A0A2A2DA51_9ACTN</name>
<feature type="compositionally biased region" description="Low complexity" evidence="1">
    <location>
        <begin position="55"/>
        <end position="69"/>
    </location>
</feature>
<evidence type="ECO:0000256" key="1">
    <source>
        <dbReference type="SAM" id="MobiDB-lite"/>
    </source>
</evidence>
<gene>
    <name evidence="2" type="ORF">CK936_13460</name>
</gene>
<sequence>MPRFPSPLSALSSYGATWSAKGRILAGALVLTVLLAVAGLAAWATGSSAPDHDGSTAISPSSASPSEAAPKPDPGSGSVPKPPQISDPLAYAKAAAVMLWSYDTRTTSREQQLAGMNAWMTKETKYTDWSSLSAQVPDPVLWSRMADNAQYATTKITDARYPSAFKQALADNPSAINEAYIYAVTVTGKQQITWKKGGGGAEDRSVTLAAQCRPSHDCSLVSIAPRVAP</sequence>
<accession>A0A2A2DA51</accession>
<organism evidence="2 3">
    <name type="scientific">Streptomyces albireticuli</name>
    <dbReference type="NCBI Taxonomy" id="1940"/>
    <lineage>
        <taxon>Bacteria</taxon>
        <taxon>Bacillati</taxon>
        <taxon>Actinomycetota</taxon>
        <taxon>Actinomycetes</taxon>
        <taxon>Kitasatosporales</taxon>
        <taxon>Streptomycetaceae</taxon>
        <taxon>Streptomyces</taxon>
    </lineage>
</organism>
<dbReference type="EMBL" id="NSJV01000254">
    <property type="protein sequence ID" value="PAU48395.1"/>
    <property type="molecule type" value="Genomic_DNA"/>
</dbReference>
<reference evidence="2 3" key="1">
    <citation type="submission" date="2017-08" db="EMBL/GenBank/DDBJ databases">
        <title>Genome sequence of Streptomyces albireticuli NRRL B-1670.</title>
        <authorList>
            <person name="Graham D.E."/>
            <person name="Mahan K.M."/>
            <person name="Klingeman D.M."/>
            <person name="Hettich R.L."/>
            <person name="Parry R.J."/>
            <person name="Spain J.C."/>
        </authorList>
    </citation>
    <scope>NUCLEOTIDE SEQUENCE [LARGE SCALE GENOMIC DNA]</scope>
    <source>
        <strain evidence="2 3">NRRL B-1670</strain>
    </source>
</reference>
<dbReference type="AlphaFoldDB" id="A0A2A2DA51"/>
<feature type="region of interest" description="Disordered" evidence="1">
    <location>
        <begin position="47"/>
        <end position="84"/>
    </location>
</feature>
<protein>
    <submittedName>
        <fullName evidence="2">Uncharacterized protein</fullName>
    </submittedName>
</protein>
<evidence type="ECO:0000313" key="3">
    <source>
        <dbReference type="Proteomes" id="UP000218944"/>
    </source>
</evidence>
<proteinExistence type="predicted"/>